<organism evidence="2 3">
    <name type="scientific">Chiloscyllium punctatum</name>
    <name type="common">Brownbanded bambooshark</name>
    <name type="synonym">Hemiscyllium punctatum</name>
    <dbReference type="NCBI Taxonomy" id="137246"/>
    <lineage>
        <taxon>Eukaryota</taxon>
        <taxon>Metazoa</taxon>
        <taxon>Chordata</taxon>
        <taxon>Craniata</taxon>
        <taxon>Vertebrata</taxon>
        <taxon>Chondrichthyes</taxon>
        <taxon>Elasmobranchii</taxon>
        <taxon>Galeomorphii</taxon>
        <taxon>Galeoidea</taxon>
        <taxon>Orectolobiformes</taxon>
        <taxon>Hemiscylliidae</taxon>
        <taxon>Chiloscyllium</taxon>
    </lineage>
</organism>
<dbReference type="Proteomes" id="UP000287033">
    <property type="component" value="Unassembled WGS sequence"/>
</dbReference>
<feature type="region of interest" description="Disordered" evidence="1">
    <location>
        <begin position="52"/>
        <end position="83"/>
    </location>
</feature>
<proteinExistence type="predicted"/>
<comment type="caution">
    <text evidence="2">The sequence shown here is derived from an EMBL/GenBank/DDBJ whole genome shotgun (WGS) entry which is preliminary data.</text>
</comment>
<sequence>MSTVGRTLLSTPFSNAPFQCRLENDVKCHLDQRQDVGSCFTGWSQADLPAKDPVFTSGGLGMGHGSSRGKPKSKPMRTTFTGREPYPMLYELGTFESINGTLTAGPKDPGAIPT</sequence>
<name>A0A401RGY0_CHIPU</name>
<keyword evidence="3" id="KW-1185">Reference proteome</keyword>
<evidence type="ECO:0000313" key="2">
    <source>
        <dbReference type="EMBL" id="GCC17402.1"/>
    </source>
</evidence>
<evidence type="ECO:0000313" key="3">
    <source>
        <dbReference type="Proteomes" id="UP000287033"/>
    </source>
</evidence>
<reference evidence="2 3" key="1">
    <citation type="journal article" date="2018" name="Nat. Ecol. Evol.">
        <title>Shark genomes provide insights into elasmobranch evolution and the origin of vertebrates.</title>
        <authorList>
            <person name="Hara Y"/>
            <person name="Yamaguchi K"/>
            <person name="Onimaru K"/>
            <person name="Kadota M"/>
            <person name="Koyanagi M"/>
            <person name="Keeley SD"/>
            <person name="Tatsumi K"/>
            <person name="Tanaka K"/>
            <person name="Motone F"/>
            <person name="Kageyama Y"/>
            <person name="Nozu R"/>
            <person name="Adachi N"/>
            <person name="Nishimura O"/>
            <person name="Nakagawa R"/>
            <person name="Tanegashima C"/>
            <person name="Kiyatake I"/>
            <person name="Matsumoto R"/>
            <person name="Murakumo K"/>
            <person name="Nishida K"/>
            <person name="Terakita A"/>
            <person name="Kuratani S"/>
            <person name="Sato K"/>
            <person name="Hyodo S Kuraku.S."/>
        </authorList>
    </citation>
    <scope>NUCLEOTIDE SEQUENCE [LARGE SCALE GENOMIC DNA]</scope>
</reference>
<evidence type="ECO:0000256" key="1">
    <source>
        <dbReference type="SAM" id="MobiDB-lite"/>
    </source>
</evidence>
<protein>
    <submittedName>
        <fullName evidence="2">Uncharacterized protein</fullName>
    </submittedName>
</protein>
<accession>A0A401RGY0</accession>
<dbReference type="EMBL" id="BEZZ01002703">
    <property type="protein sequence ID" value="GCC17402.1"/>
    <property type="molecule type" value="Genomic_DNA"/>
</dbReference>
<gene>
    <name evidence="2" type="ORF">chiPu_0020555</name>
</gene>
<dbReference type="AlphaFoldDB" id="A0A401RGY0"/>